<proteinExistence type="predicted"/>
<organism evidence="2 3">
    <name type="scientific">Stylonychia lemnae</name>
    <name type="common">Ciliate</name>
    <dbReference type="NCBI Taxonomy" id="5949"/>
    <lineage>
        <taxon>Eukaryota</taxon>
        <taxon>Sar</taxon>
        <taxon>Alveolata</taxon>
        <taxon>Ciliophora</taxon>
        <taxon>Intramacronucleata</taxon>
        <taxon>Spirotrichea</taxon>
        <taxon>Stichotrichia</taxon>
        <taxon>Sporadotrichida</taxon>
        <taxon>Oxytrichidae</taxon>
        <taxon>Stylonychinae</taxon>
        <taxon>Stylonychia</taxon>
    </lineage>
</organism>
<feature type="compositionally biased region" description="Polar residues" evidence="1">
    <location>
        <begin position="152"/>
        <end position="169"/>
    </location>
</feature>
<gene>
    <name evidence="2" type="primary">Contig17971.g19100</name>
    <name evidence="2" type="ORF">STYLEM_9214</name>
</gene>
<name>A0A078AH99_STYLE</name>
<feature type="compositionally biased region" description="Polar residues" evidence="1">
    <location>
        <begin position="320"/>
        <end position="331"/>
    </location>
</feature>
<evidence type="ECO:0000313" key="2">
    <source>
        <dbReference type="EMBL" id="CDW80218.1"/>
    </source>
</evidence>
<evidence type="ECO:0000313" key="3">
    <source>
        <dbReference type="Proteomes" id="UP000039865"/>
    </source>
</evidence>
<dbReference type="Proteomes" id="UP000039865">
    <property type="component" value="Unassembled WGS sequence"/>
</dbReference>
<feature type="region of interest" description="Disordered" evidence="1">
    <location>
        <begin position="309"/>
        <end position="331"/>
    </location>
</feature>
<feature type="region of interest" description="Disordered" evidence="1">
    <location>
        <begin position="146"/>
        <end position="170"/>
    </location>
</feature>
<feature type="compositionally biased region" description="Low complexity" evidence="1">
    <location>
        <begin position="309"/>
        <end position="319"/>
    </location>
</feature>
<evidence type="ECO:0000256" key="1">
    <source>
        <dbReference type="SAM" id="MobiDB-lite"/>
    </source>
</evidence>
<feature type="compositionally biased region" description="Low complexity" evidence="1">
    <location>
        <begin position="7"/>
        <end position="28"/>
    </location>
</feature>
<accession>A0A078AH99</accession>
<protein>
    <submittedName>
        <fullName evidence="2">Uncharacterized protein</fullName>
    </submittedName>
</protein>
<sequence length="1064" mass="120556">MKPILKPPANAQSSQQPQQANALANNQNGINNDSEIQSPSQVRTINPISNMFMTQKKQAQSKLKMSKGNVCKSHLSRLRRAGDVNAIKAFQDEVNFRSFAATQLDHNMGVNLGKKKELKDKQPKDFIAALQQQQISHLKGQISVTAVGGGQDNQSTSHTRNGSTASAQEGSEAIYKVSQQAQNTLGYNGDILTSAAENTLELGDGRIKFEKQSFQWLIEHLLAPNDKICGCELWMPDTAIFDQGKIKLIVKTDKEGFLLQNKQKMNLQELRRTFSIIVRERKKEADPFAEGLGLLSNLQQMQMGLQSSSSNQNLLTNQSDGQNENGAGSPTSKMYYKDAILIRFKSEKKDESYVRVLSDTEFINEFKRRANDQFWLQIDSIQTTIKSKIGLGKPFNFTFNAPCYKKDPVTGNIVQSYDGDIDFDFKQFGINNDSNLMQNSPTAYCLKVCHKMGFYLLKIHDKQLLRMKVEFYQDEYGKIWLFNASEIWIRTVQKENFLMSAAARQGLNFDIGSQGVGQYLTQSTRNQKDEQIENQILETMNNSPNKSKKQAKEEKDIARAVDKELTDLVFLHKSQRGKQINIEELRREVSDIRQKTLQYQLYHKDHDQLKPSNNNYGLGSNSSLASSMPPHYLHSLAKQQSLLASQAINPKQQREYQVRKKVGDVMVNYYQNLKKDETESHRGIFISSGQIQDKTNNDGDSTQTDISTQNALAELRPNCPLKMQELINREVKDTQHGIDINGRSIKNREGTQKKSKKIINLKNLGGDFQTAGGVAFRSNSGLGILNFNMSQQVNVRNIFERKLIQKAQADNQSAQMNEQSQMSANMKFFTHRSASGAAHYMSVNINPALNIVAANQGVYANQTQSIHETNSPKYIKGGSQYLSSSTPSIQNNHGISTKAMTSVHQSNQRLNNNISPSVKFNSKTKMSSGNHQLSYCPPIKHYDMPSNNPFYNGTILKDGHIFDNDEVSTNNTGLILKRNLDFSMMTKQQQTKIKKLLHSRANYLQMAAMKIQSESERLYDDDGNMLDLSYNELMRRRESQKKNMDDVKNRKDHFFKNQYVYEGE</sequence>
<dbReference type="InParanoid" id="A0A078AH99"/>
<keyword evidence="3" id="KW-1185">Reference proteome</keyword>
<dbReference type="EMBL" id="CCKQ01008753">
    <property type="protein sequence ID" value="CDW80218.1"/>
    <property type="molecule type" value="Genomic_DNA"/>
</dbReference>
<feature type="compositionally biased region" description="Polar residues" evidence="1">
    <location>
        <begin position="29"/>
        <end position="40"/>
    </location>
</feature>
<dbReference type="AlphaFoldDB" id="A0A078AH99"/>
<feature type="region of interest" description="Disordered" evidence="1">
    <location>
        <begin position="1"/>
        <end position="40"/>
    </location>
</feature>
<reference evidence="2 3" key="1">
    <citation type="submission" date="2014-06" db="EMBL/GenBank/DDBJ databases">
        <authorList>
            <person name="Swart Estienne"/>
        </authorList>
    </citation>
    <scope>NUCLEOTIDE SEQUENCE [LARGE SCALE GENOMIC DNA]</scope>
    <source>
        <strain evidence="2 3">130c</strain>
    </source>
</reference>
<dbReference type="OrthoDB" id="325741at2759"/>